<dbReference type="Pfam" id="PF20684">
    <property type="entry name" value="Fung_rhodopsin"/>
    <property type="match status" value="1"/>
</dbReference>
<feature type="transmembrane region" description="Helical" evidence="6">
    <location>
        <begin position="208"/>
        <end position="230"/>
    </location>
</feature>
<evidence type="ECO:0000256" key="2">
    <source>
        <dbReference type="ARBA" id="ARBA00022692"/>
    </source>
</evidence>
<evidence type="ECO:0000313" key="9">
    <source>
        <dbReference type="Proteomes" id="UP001152300"/>
    </source>
</evidence>
<feature type="transmembrane region" description="Helical" evidence="6">
    <location>
        <begin position="126"/>
        <end position="147"/>
    </location>
</feature>
<keyword evidence="2 6" id="KW-0812">Transmembrane</keyword>
<accession>A0A9X0AMB9</accession>
<evidence type="ECO:0000256" key="1">
    <source>
        <dbReference type="ARBA" id="ARBA00004141"/>
    </source>
</evidence>
<dbReference type="InterPro" id="IPR052337">
    <property type="entry name" value="SAT4-like"/>
</dbReference>
<evidence type="ECO:0000256" key="3">
    <source>
        <dbReference type="ARBA" id="ARBA00022989"/>
    </source>
</evidence>
<dbReference type="PANTHER" id="PTHR33048">
    <property type="entry name" value="PTH11-LIKE INTEGRAL MEMBRANE PROTEIN (AFU_ORTHOLOGUE AFUA_5G11245)"/>
    <property type="match status" value="1"/>
</dbReference>
<feature type="transmembrane region" description="Helical" evidence="6">
    <location>
        <begin position="12"/>
        <end position="35"/>
    </location>
</feature>
<keyword evidence="4 6" id="KW-0472">Membrane</keyword>
<feature type="transmembrane region" description="Helical" evidence="6">
    <location>
        <begin position="179"/>
        <end position="196"/>
    </location>
</feature>
<evidence type="ECO:0000256" key="6">
    <source>
        <dbReference type="SAM" id="Phobius"/>
    </source>
</evidence>
<reference evidence="8" key="1">
    <citation type="submission" date="2022-11" db="EMBL/GenBank/DDBJ databases">
        <title>Genome Resource of Sclerotinia nivalis Strain SnTB1, a Plant Pathogen Isolated from American Ginseng.</title>
        <authorList>
            <person name="Fan S."/>
        </authorList>
    </citation>
    <scope>NUCLEOTIDE SEQUENCE</scope>
    <source>
        <strain evidence="8">SnTB1</strain>
    </source>
</reference>
<name>A0A9X0AMB9_9HELO</name>
<evidence type="ECO:0000313" key="8">
    <source>
        <dbReference type="EMBL" id="KAJ8064944.1"/>
    </source>
</evidence>
<evidence type="ECO:0000256" key="4">
    <source>
        <dbReference type="ARBA" id="ARBA00023136"/>
    </source>
</evidence>
<protein>
    <recommendedName>
        <fullName evidence="7">Rhodopsin domain-containing protein</fullName>
    </recommendedName>
</protein>
<dbReference type="AlphaFoldDB" id="A0A9X0AMB9"/>
<dbReference type="InterPro" id="IPR049326">
    <property type="entry name" value="Rhodopsin_dom_fungi"/>
</dbReference>
<dbReference type="PANTHER" id="PTHR33048:SF47">
    <property type="entry name" value="INTEGRAL MEMBRANE PROTEIN-RELATED"/>
    <property type="match status" value="1"/>
</dbReference>
<comment type="subcellular location">
    <subcellularLocation>
        <location evidence="1">Membrane</location>
        <topology evidence="1">Multi-pass membrane protein</topology>
    </subcellularLocation>
</comment>
<organism evidence="8 9">
    <name type="scientific">Sclerotinia nivalis</name>
    <dbReference type="NCBI Taxonomy" id="352851"/>
    <lineage>
        <taxon>Eukaryota</taxon>
        <taxon>Fungi</taxon>
        <taxon>Dikarya</taxon>
        <taxon>Ascomycota</taxon>
        <taxon>Pezizomycotina</taxon>
        <taxon>Leotiomycetes</taxon>
        <taxon>Helotiales</taxon>
        <taxon>Sclerotiniaceae</taxon>
        <taxon>Sclerotinia</taxon>
    </lineage>
</organism>
<feature type="transmembrane region" description="Helical" evidence="6">
    <location>
        <begin position="91"/>
        <end position="114"/>
    </location>
</feature>
<dbReference type="OrthoDB" id="3535538at2759"/>
<keyword evidence="9" id="KW-1185">Reference proteome</keyword>
<evidence type="ECO:0000256" key="5">
    <source>
        <dbReference type="ARBA" id="ARBA00038359"/>
    </source>
</evidence>
<evidence type="ECO:0000259" key="7">
    <source>
        <dbReference type="Pfam" id="PF20684"/>
    </source>
</evidence>
<dbReference type="EMBL" id="JAPEIS010000007">
    <property type="protein sequence ID" value="KAJ8064944.1"/>
    <property type="molecule type" value="Genomic_DNA"/>
</dbReference>
<sequence>MGFDIANDSLQQTAFIIAVIGVALALLATVLRFVATKRAARKPNWEEWFAVLATFFYVAYVVPFLYILVIINGRNILKLAKDDIVKVTKAGYFMAAQFCMQQLFAKLSLLFLYYRLFYVNRSFVRCIYFLGIVQLLWSIATYVAHYLECTPPQKLWNPALPGHCLNAPAFLAAGETPNSLTDFAMVGLAIWMVQSLQMKTSVKVKLSVLFGLGGLAGILGFVKIGLGFTAMSSEKIELLDPIWAIIQQACSVICCCAPIYKPLLPEVGLLHRLRSFGSRTFGKSVKSGEHLQSNKAGASDSHLRKHSDHWVQLDEWGTREPSLSQLQSPAVVARREEV</sequence>
<proteinExistence type="inferred from homology"/>
<keyword evidence="3 6" id="KW-1133">Transmembrane helix</keyword>
<comment type="caution">
    <text evidence="8">The sequence shown here is derived from an EMBL/GenBank/DDBJ whole genome shotgun (WGS) entry which is preliminary data.</text>
</comment>
<dbReference type="Proteomes" id="UP001152300">
    <property type="component" value="Unassembled WGS sequence"/>
</dbReference>
<gene>
    <name evidence="8" type="ORF">OCU04_007248</name>
</gene>
<comment type="similarity">
    <text evidence="5">Belongs to the SAT4 family.</text>
</comment>
<feature type="transmembrane region" description="Helical" evidence="6">
    <location>
        <begin position="47"/>
        <end position="71"/>
    </location>
</feature>
<feature type="domain" description="Rhodopsin" evidence="7">
    <location>
        <begin position="31"/>
        <end position="264"/>
    </location>
</feature>
<dbReference type="GO" id="GO:0016020">
    <property type="term" value="C:membrane"/>
    <property type="evidence" value="ECO:0007669"/>
    <property type="project" value="UniProtKB-SubCell"/>
</dbReference>